<evidence type="ECO:0000313" key="9">
    <source>
        <dbReference type="EMBL" id="CAF1102696.1"/>
    </source>
</evidence>
<dbReference type="SMART" id="SM01273">
    <property type="entry name" value="Mago-bind"/>
    <property type="match status" value="1"/>
</dbReference>
<evidence type="ECO:0000256" key="5">
    <source>
        <dbReference type="ARBA" id="ARBA00023136"/>
    </source>
</evidence>
<dbReference type="GO" id="GO:0097682">
    <property type="term" value="F:intracellularly phosphatidylinositol-3,5-bisphosphate-gated monatomic cation channel activity"/>
    <property type="evidence" value="ECO:0007669"/>
    <property type="project" value="TreeGrafter"/>
</dbReference>
<dbReference type="GO" id="GO:0022832">
    <property type="term" value="F:voltage-gated channel activity"/>
    <property type="evidence" value="ECO:0007669"/>
    <property type="project" value="InterPro"/>
</dbReference>
<dbReference type="EMBL" id="CAJNOG010000235">
    <property type="protein sequence ID" value="CAF1102696.1"/>
    <property type="molecule type" value="Genomic_DNA"/>
</dbReference>
<comment type="similarity">
    <text evidence="2">Belongs to the pym family.</text>
</comment>
<evidence type="ECO:0000256" key="3">
    <source>
        <dbReference type="ARBA" id="ARBA00022692"/>
    </source>
</evidence>
<sequence length="409" mass="46889">MVDLVFSCIFGCQGKTINIRFLLRPFYMAVISQEMKKIFNSLRKSFLQILSVTILLGIHVYFFSVIGMILFPPARKDSPSERPNEGTKYFPDFPDALLNLVVLLTTANNPDITLPAYSKNRLYIIYFAVFLTIGLYCLMTLFTVIKMNTFKEFFTTSMQNSLFRRRLAVRACFDILLERQVIPSSSLTTTDDTTTSLLTQRITRTTAPMLVLTRVINGSDLPEPLKTELVDMSATPSNSGEKMSARGAAYERKNIVRDPKTGETFIPGSQRPDGTWRKPIRVRADYVPQEEMPVYQSMGQQAQMETKKRIENGNLIPGMVLTDEEKAARARKLAQEEKQMRNQMAKLTTRSTPEDDKTKEIKKIQKLLKEIIALEKRYEENASSLDKDQIVKMKRKDELEKKLEELNDQ</sequence>
<dbReference type="Pfam" id="PF09282">
    <property type="entry name" value="Mago-bind"/>
    <property type="match status" value="1"/>
</dbReference>
<dbReference type="SUPFAM" id="SSF101931">
    <property type="entry name" value="Pym (Within the bgcn gene intron protein, WIBG), N-terminal domain"/>
    <property type="match status" value="1"/>
</dbReference>
<reference evidence="9" key="1">
    <citation type="submission" date="2021-02" db="EMBL/GenBank/DDBJ databases">
        <authorList>
            <person name="Nowell W R."/>
        </authorList>
    </citation>
    <scope>NUCLEOTIDE SEQUENCE</scope>
</reference>
<keyword evidence="6" id="KW-0175">Coiled coil</keyword>
<dbReference type="InterPro" id="IPR005821">
    <property type="entry name" value="Ion_trans_dom"/>
</dbReference>
<evidence type="ECO:0000256" key="6">
    <source>
        <dbReference type="SAM" id="Coils"/>
    </source>
</evidence>
<feature type="coiled-coil region" evidence="6">
    <location>
        <begin position="330"/>
        <end position="409"/>
    </location>
</feature>
<dbReference type="GO" id="GO:0015280">
    <property type="term" value="F:ligand-gated sodium channel activity"/>
    <property type="evidence" value="ECO:0007669"/>
    <property type="project" value="TreeGrafter"/>
</dbReference>
<evidence type="ECO:0000259" key="8">
    <source>
        <dbReference type="SMART" id="SM01273"/>
    </source>
</evidence>
<feature type="transmembrane region" description="Helical" evidence="7">
    <location>
        <begin position="46"/>
        <end position="71"/>
    </location>
</feature>
<dbReference type="Pfam" id="PF00520">
    <property type="entry name" value="Ion_trans"/>
    <property type="match status" value="1"/>
</dbReference>
<name>A0A814P9P4_9BILA</name>
<organism evidence="9 10">
    <name type="scientific">Adineta steineri</name>
    <dbReference type="NCBI Taxonomy" id="433720"/>
    <lineage>
        <taxon>Eukaryota</taxon>
        <taxon>Metazoa</taxon>
        <taxon>Spiralia</taxon>
        <taxon>Gnathifera</taxon>
        <taxon>Rotifera</taxon>
        <taxon>Eurotatoria</taxon>
        <taxon>Bdelloidea</taxon>
        <taxon>Adinetida</taxon>
        <taxon>Adinetidae</taxon>
        <taxon>Adineta</taxon>
    </lineage>
</organism>
<comment type="caution">
    <text evidence="9">The sequence shown here is derived from an EMBL/GenBank/DDBJ whole genome shotgun (WGS) entry which is preliminary data.</text>
</comment>
<comment type="subcellular location">
    <subcellularLocation>
        <location evidence="1">Membrane</location>
        <topology evidence="1">Multi-pass membrane protein</topology>
    </subcellularLocation>
</comment>
<evidence type="ECO:0000313" key="10">
    <source>
        <dbReference type="Proteomes" id="UP000663845"/>
    </source>
</evidence>
<dbReference type="Gene3D" id="1.10.287.70">
    <property type="match status" value="1"/>
</dbReference>
<evidence type="ECO:0000256" key="4">
    <source>
        <dbReference type="ARBA" id="ARBA00022989"/>
    </source>
</evidence>
<dbReference type="PANTHER" id="PTHR46768">
    <property type="entry name" value="TWO PORE CALCIUM CHANNEL PROTEIN 2"/>
    <property type="match status" value="1"/>
</dbReference>
<keyword evidence="4 7" id="KW-1133">Transmembrane helix</keyword>
<evidence type="ECO:0000256" key="2">
    <source>
        <dbReference type="ARBA" id="ARBA00009394"/>
    </source>
</evidence>
<dbReference type="InterPro" id="IPR015362">
    <property type="entry name" value="WIBG_mago-bd"/>
</dbReference>
<dbReference type="GO" id="GO:0005765">
    <property type="term" value="C:lysosomal membrane"/>
    <property type="evidence" value="ECO:0007669"/>
    <property type="project" value="InterPro"/>
</dbReference>
<evidence type="ECO:0000256" key="1">
    <source>
        <dbReference type="ARBA" id="ARBA00004141"/>
    </source>
</evidence>
<dbReference type="Proteomes" id="UP000663845">
    <property type="component" value="Unassembled WGS sequence"/>
</dbReference>
<dbReference type="PANTHER" id="PTHR46768:SF1">
    <property type="entry name" value="TWO PORE CHANNEL PROTEIN 2"/>
    <property type="match status" value="1"/>
</dbReference>
<feature type="domain" description="WIBG Mago-binding" evidence="8">
    <location>
        <begin position="262"/>
        <end position="288"/>
    </location>
</feature>
<feature type="transmembrane region" description="Helical" evidence="7">
    <location>
        <begin position="123"/>
        <end position="145"/>
    </location>
</feature>
<evidence type="ECO:0000256" key="7">
    <source>
        <dbReference type="SAM" id="Phobius"/>
    </source>
</evidence>
<protein>
    <recommendedName>
        <fullName evidence="8">WIBG Mago-binding domain-containing protein</fullName>
    </recommendedName>
</protein>
<dbReference type="GO" id="GO:0019722">
    <property type="term" value="P:calcium-mediated signaling"/>
    <property type="evidence" value="ECO:0007669"/>
    <property type="project" value="TreeGrafter"/>
</dbReference>
<dbReference type="AlphaFoldDB" id="A0A814P9P4"/>
<dbReference type="GO" id="GO:0075509">
    <property type="term" value="P:endocytosis involved in viral entry into host cell"/>
    <property type="evidence" value="ECO:0007669"/>
    <property type="project" value="TreeGrafter"/>
</dbReference>
<accession>A0A814P9P4</accession>
<dbReference type="InterPro" id="IPR036348">
    <property type="entry name" value="WIBG_N_sf"/>
</dbReference>
<keyword evidence="5 7" id="KW-0472">Membrane</keyword>
<keyword evidence="3 7" id="KW-0812">Transmembrane</keyword>
<dbReference type="InterPro" id="IPR028798">
    <property type="entry name" value="TPC2"/>
</dbReference>
<dbReference type="SUPFAM" id="SSF81324">
    <property type="entry name" value="Voltage-gated potassium channels"/>
    <property type="match status" value="1"/>
</dbReference>
<gene>
    <name evidence="9" type="ORF">JYZ213_LOCUS21474</name>
</gene>
<proteinExistence type="inferred from homology"/>